<name>A0A2W5RUX0_ACIJO</name>
<sequence length="105" mass="11764">MNSLAKEIKTKEQAIENICGDASVYAKQVMNGRQVGVMISDALKIANESNMPDEKLKFYKSIIYNAYKEPKVIDGALQVSIENEYSNSVYMTCSDAMMRNLPDTN</sequence>
<reference evidence="1 2" key="1">
    <citation type="submission" date="2017-11" db="EMBL/GenBank/DDBJ databases">
        <title>Infants hospitalized years apart are colonized by the same room-sourced microbial strains.</title>
        <authorList>
            <person name="Brooks B."/>
            <person name="Olm M.R."/>
            <person name="Firek B.A."/>
            <person name="Baker R."/>
            <person name="Thomas B.C."/>
            <person name="Morowitz M.J."/>
            <person name="Banfield J.F."/>
        </authorList>
    </citation>
    <scope>NUCLEOTIDE SEQUENCE [LARGE SCALE GENOMIC DNA]</scope>
    <source>
        <strain evidence="1">S2_003_000_R3_20</strain>
    </source>
</reference>
<dbReference type="EMBL" id="QFQJ01000003">
    <property type="protein sequence ID" value="PZQ93496.1"/>
    <property type="molecule type" value="Genomic_DNA"/>
</dbReference>
<evidence type="ECO:0000313" key="1">
    <source>
        <dbReference type="EMBL" id="PZQ93496.1"/>
    </source>
</evidence>
<proteinExistence type="predicted"/>
<dbReference type="Proteomes" id="UP000249282">
    <property type="component" value="Unassembled WGS sequence"/>
</dbReference>
<dbReference type="AlphaFoldDB" id="A0A2W5RUX0"/>
<gene>
    <name evidence="1" type="ORF">DI542_01255</name>
</gene>
<comment type="caution">
    <text evidence="1">The sequence shown here is derived from an EMBL/GenBank/DDBJ whole genome shotgun (WGS) entry which is preliminary data.</text>
</comment>
<organism evidence="1 2">
    <name type="scientific">Acinetobacter johnsonii</name>
    <dbReference type="NCBI Taxonomy" id="40214"/>
    <lineage>
        <taxon>Bacteria</taxon>
        <taxon>Pseudomonadati</taxon>
        <taxon>Pseudomonadota</taxon>
        <taxon>Gammaproteobacteria</taxon>
        <taxon>Moraxellales</taxon>
        <taxon>Moraxellaceae</taxon>
        <taxon>Acinetobacter</taxon>
    </lineage>
</organism>
<protein>
    <submittedName>
        <fullName evidence="1">Uncharacterized protein</fullName>
    </submittedName>
</protein>
<evidence type="ECO:0000313" key="2">
    <source>
        <dbReference type="Proteomes" id="UP000249282"/>
    </source>
</evidence>
<accession>A0A2W5RUX0</accession>